<dbReference type="InterPro" id="IPR029017">
    <property type="entry name" value="Enolase-like_N"/>
</dbReference>
<dbReference type="HOGENOM" id="CLU_030273_3_2_5"/>
<gene>
    <name evidence="3" type="ORF">SKA53_01049</name>
</gene>
<dbReference type="InterPro" id="IPR013341">
    <property type="entry name" value="Mandelate_racemase_N_dom"/>
</dbReference>
<feature type="domain" description="Mandelate racemase/muconate lactonizing enzyme C-terminal" evidence="2">
    <location>
        <begin position="160"/>
        <end position="269"/>
    </location>
</feature>
<evidence type="ECO:0000313" key="3">
    <source>
        <dbReference type="EMBL" id="EAQ05630.1"/>
    </source>
</evidence>
<dbReference type="CDD" id="cd03316">
    <property type="entry name" value="MR_like"/>
    <property type="match status" value="1"/>
</dbReference>
<name>A3V8H8_9RHOB</name>
<evidence type="ECO:0000259" key="2">
    <source>
        <dbReference type="SMART" id="SM00922"/>
    </source>
</evidence>
<comment type="caution">
    <text evidence="3">The sequence shown here is derived from an EMBL/GenBank/DDBJ whole genome shotgun (WGS) entry which is preliminary data.</text>
</comment>
<evidence type="ECO:0000313" key="4">
    <source>
        <dbReference type="Proteomes" id="UP000004507"/>
    </source>
</evidence>
<dbReference type="EMBL" id="AAMS01000008">
    <property type="protein sequence ID" value="EAQ05630.1"/>
    <property type="molecule type" value="Genomic_DNA"/>
</dbReference>
<dbReference type="InterPro" id="IPR013342">
    <property type="entry name" value="Mandelate_racemase_C"/>
</dbReference>
<dbReference type="InterPro" id="IPR036849">
    <property type="entry name" value="Enolase-like_C_sf"/>
</dbReference>
<dbReference type="InterPro" id="IPR029065">
    <property type="entry name" value="Enolase_C-like"/>
</dbReference>
<dbReference type="GO" id="GO:0016829">
    <property type="term" value="F:lyase activity"/>
    <property type="evidence" value="ECO:0007669"/>
    <property type="project" value="UniProtKB-KW"/>
</dbReference>
<keyword evidence="1" id="KW-0456">Lyase</keyword>
<dbReference type="PANTHER" id="PTHR48080">
    <property type="entry name" value="D-GALACTONATE DEHYDRATASE-RELATED"/>
    <property type="match status" value="1"/>
</dbReference>
<dbReference type="SMART" id="SM00922">
    <property type="entry name" value="MR_MLE"/>
    <property type="match status" value="1"/>
</dbReference>
<keyword evidence="4" id="KW-1185">Reference proteome</keyword>
<dbReference type="PANTHER" id="PTHR48080:SF2">
    <property type="entry name" value="D-GALACTONATE DEHYDRATASE"/>
    <property type="match status" value="1"/>
</dbReference>
<dbReference type="Proteomes" id="UP000004507">
    <property type="component" value="Unassembled WGS sequence"/>
</dbReference>
<sequence length="423" mass="45674">MDHDPPYPPPESHTMKLADLDIIITAPPAPGWGGRYWIIPKITTDTGVVGYGECYASSVGPEAMKAVITDVFARHMAGENPENIELMFRRVYSSGFTQRPDLTVIGAWSGLEMACWDILGKDRDRPVHALIGGRTNDRIRAYTYLYPRPTHPLPDFWSNPDMAAEVALDMVEQGYTAVKFDPAGPYTIRGGHMPSMHDLSLSVAFCKQIREAVGDRADLLFGTHGQFSTGGAIRLGQAIAPYSPLWYEEPIPPDNVAEMAKVAGAVPIPIATGERLTTKAEFATVLRSGAATILQPALGRSGGIWETKKIAAMAEVYNAQVAPHLYAGPVEWAANIQLAASIPNILMAETIETPFHMALIKSSLSVEGGYIPVPTAPGLGIDFDEDLARAHPYTGDGLHLQMQQDAIGYHGVNSFEGGAPVKA</sequence>
<dbReference type="SUPFAM" id="SSF54826">
    <property type="entry name" value="Enolase N-terminal domain-like"/>
    <property type="match status" value="1"/>
</dbReference>
<dbReference type="Gene3D" id="3.30.390.10">
    <property type="entry name" value="Enolase-like, N-terminal domain"/>
    <property type="match status" value="1"/>
</dbReference>
<dbReference type="InterPro" id="IPR034593">
    <property type="entry name" value="DgoD-like"/>
</dbReference>
<protein>
    <submittedName>
        <fullName evidence="3">Mandelate racemase/muconate lactonizing enzyme family protein</fullName>
    </submittedName>
</protein>
<dbReference type="STRING" id="314232.SKA53_01049"/>
<proteinExistence type="predicted"/>
<dbReference type="Gene3D" id="3.20.20.120">
    <property type="entry name" value="Enolase-like C-terminal domain"/>
    <property type="match status" value="1"/>
</dbReference>
<dbReference type="eggNOG" id="COG4948">
    <property type="taxonomic scope" value="Bacteria"/>
</dbReference>
<organism evidence="3 4">
    <name type="scientific">Yoonia vestfoldensis SKA53</name>
    <dbReference type="NCBI Taxonomy" id="314232"/>
    <lineage>
        <taxon>Bacteria</taxon>
        <taxon>Pseudomonadati</taxon>
        <taxon>Pseudomonadota</taxon>
        <taxon>Alphaproteobacteria</taxon>
        <taxon>Rhodobacterales</taxon>
        <taxon>Paracoccaceae</taxon>
        <taxon>Yoonia</taxon>
    </lineage>
</organism>
<dbReference type="Pfam" id="PF13378">
    <property type="entry name" value="MR_MLE_C"/>
    <property type="match status" value="1"/>
</dbReference>
<dbReference type="AlphaFoldDB" id="A3V8H8"/>
<dbReference type="Pfam" id="PF02746">
    <property type="entry name" value="MR_MLE_N"/>
    <property type="match status" value="1"/>
</dbReference>
<reference evidence="3 4" key="1">
    <citation type="submission" date="2006-01" db="EMBL/GenBank/DDBJ databases">
        <authorList>
            <person name="Hagstrom A."/>
            <person name="Ferriera S."/>
            <person name="Johnson J."/>
            <person name="Kravitz S."/>
            <person name="Halpern A."/>
            <person name="Remington K."/>
            <person name="Beeson K."/>
            <person name="Tran B."/>
            <person name="Rogers Y.-H."/>
            <person name="Friedman R."/>
            <person name="Venter J.C."/>
        </authorList>
    </citation>
    <scope>NUCLEOTIDE SEQUENCE [LARGE SCALE GENOMIC DNA]</scope>
    <source>
        <strain evidence="3 4">SKA53</strain>
    </source>
</reference>
<dbReference type="SUPFAM" id="SSF51604">
    <property type="entry name" value="Enolase C-terminal domain-like"/>
    <property type="match status" value="1"/>
</dbReference>
<evidence type="ECO:0000256" key="1">
    <source>
        <dbReference type="ARBA" id="ARBA00023239"/>
    </source>
</evidence>
<accession>A3V8H8</accession>